<dbReference type="InterPro" id="IPR007047">
    <property type="entry name" value="Flp_Fap"/>
</dbReference>
<evidence type="ECO:0000313" key="3">
    <source>
        <dbReference type="Proteomes" id="UP000476030"/>
    </source>
</evidence>
<name>A0A6L8W9M3_9PROT</name>
<dbReference type="RefSeq" id="WP_161316409.1">
    <property type="nucleotide sequence ID" value="NZ_WTUW01000009.1"/>
</dbReference>
<accession>A0A6L8W9M3</accession>
<protein>
    <submittedName>
        <fullName evidence="2">Flp family type IVb pilin</fullName>
    </submittedName>
</protein>
<dbReference type="Pfam" id="PF04964">
    <property type="entry name" value="Flp_Fap"/>
    <property type="match status" value="1"/>
</dbReference>
<feature type="transmembrane region" description="Helical" evidence="1">
    <location>
        <begin position="20"/>
        <end position="39"/>
    </location>
</feature>
<keyword evidence="1" id="KW-1133">Transmembrane helix</keyword>
<dbReference type="AlphaFoldDB" id="A0A6L8W9M3"/>
<comment type="caution">
    <text evidence="2">The sequence shown here is derived from an EMBL/GenBank/DDBJ whole genome shotgun (WGS) entry which is preliminary data.</text>
</comment>
<dbReference type="Proteomes" id="UP000476030">
    <property type="component" value="Unassembled WGS sequence"/>
</dbReference>
<keyword evidence="1" id="KW-0812">Transmembrane</keyword>
<keyword evidence="3" id="KW-1185">Reference proteome</keyword>
<organism evidence="2 3">
    <name type="scientific">Sneathiella litorea</name>
    <dbReference type="NCBI Taxonomy" id="2606216"/>
    <lineage>
        <taxon>Bacteria</taxon>
        <taxon>Pseudomonadati</taxon>
        <taxon>Pseudomonadota</taxon>
        <taxon>Alphaproteobacteria</taxon>
        <taxon>Sneathiellales</taxon>
        <taxon>Sneathiellaceae</taxon>
        <taxon>Sneathiella</taxon>
    </lineage>
</organism>
<reference evidence="2 3" key="1">
    <citation type="submission" date="2019-12" db="EMBL/GenBank/DDBJ databases">
        <title>Snethiella sp. nov. sp. isolated from sea sand.</title>
        <authorList>
            <person name="Kim J."/>
            <person name="Jeong S.E."/>
            <person name="Jung H.S."/>
            <person name="Jeon C.O."/>
        </authorList>
    </citation>
    <scope>NUCLEOTIDE SEQUENCE [LARGE SCALE GENOMIC DNA]</scope>
    <source>
        <strain evidence="2 3">DP05</strain>
    </source>
</reference>
<proteinExistence type="predicted"/>
<dbReference type="EMBL" id="WTUW01000009">
    <property type="protein sequence ID" value="MZR31816.1"/>
    <property type="molecule type" value="Genomic_DNA"/>
</dbReference>
<evidence type="ECO:0000313" key="2">
    <source>
        <dbReference type="EMBL" id="MZR31816.1"/>
    </source>
</evidence>
<sequence>MKKSLTKLFRDESGVTAVEYALMAAAAAAVVGVAGTAFYTKLQTAFNDIDITGSGSSGGSSN</sequence>
<keyword evidence="1" id="KW-0472">Membrane</keyword>
<evidence type="ECO:0000256" key="1">
    <source>
        <dbReference type="SAM" id="Phobius"/>
    </source>
</evidence>
<gene>
    <name evidence="2" type="ORF">GQE98_14360</name>
</gene>